<keyword evidence="1" id="KW-0808">Transferase</keyword>
<evidence type="ECO:0000256" key="2">
    <source>
        <dbReference type="ARBA" id="ARBA00023315"/>
    </source>
</evidence>
<dbReference type="Proteomes" id="UP000629619">
    <property type="component" value="Unassembled WGS sequence"/>
</dbReference>
<feature type="domain" description="N-acetyltransferase" evidence="3">
    <location>
        <begin position="1"/>
        <end position="68"/>
    </location>
</feature>
<dbReference type="PANTHER" id="PTHR43420">
    <property type="entry name" value="ACETYLTRANSFERASE"/>
    <property type="match status" value="1"/>
</dbReference>
<dbReference type="InterPro" id="IPR050680">
    <property type="entry name" value="YpeA/RimI_acetyltransf"/>
</dbReference>
<dbReference type="Pfam" id="PF00583">
    <property type="entry name" value="Acetyltransf_1"/>
    <property type="match status" value="1"/>
</dbReference>
<evidence type="ECO:0000313" key="5">
    <source>
        <dbReference type="Proteomes" id="UP000629619"/>
    </source>
</evidence>
<dbReference type="EMBL" id="BOMW01000023">
    <property type="protein sequence ID" value="GIF04945.1"/>
    <property type="molecule type" value="Genomic_DNA"/>
</dbReference>
<evidence type="ECO:0000256" key="1">
    <source>
        <dbReference type="ARBA" id="ARBA00022679"/>
    </source>
</evidence>
<reference evidence="4" key="1">
    <citation type="submission" date="2021-01" db="EMBL/GenBank/DDBJ databases">
        <title>Whole genome shotgun sequence of Actinoplanes siamensis NBRC 109076.</title>
        <authorList>
            <person name="Komaki H."/>
            <person name="Tamura T."/>
        </authorList>
    </citation>
    <scope>NUCLEOTIDE SEQUENCE</scope>
    <source>
        <strain evidence="4">NBRC 109076</strain>
    </source>
</reference>
<name>A0A919TK84_9ACTN</name>
<sequence>MYVDPAHRRHGVGRALLRAVADRAGQAGAVRVELSTDKTNEQAQALYESEGFVTGLPVRHYLRPISLR</sequence>
<gene>
    <name evidence="4" type="ORF">Asi03nite_24830</name>
</gene>
<dbReference type="InterPro" id="IPR016181">
    <property type="entry name" value="Acyl_CoA_acyltransferase"/>
</dbReference>
<dbReference type="AlphaFoldDB" id="A0A919TK84"/>
<dbReference type="PROSITE" id="PS51186">
    <property type="entry name" value="GNAT"/>
    <property type="match status" value="1"/>
</dbReference>
<dbReference type="CDD" id="cd04301">
    <property type="entry name" value="NAT_SF"/>
    <property type="match status" value="1"/>
</dbReference>
<keyword evidence="2" id="KW-0012">Acyltransferase</keyword>
<organism evidence="4 5">
    <name type="scientific">Actinoplanes siamensis</name>
    <dbReference type="NCBI Taxonomy" id="1223317"/>
    <lineage>
        <taxon>Bacteria</taxon>
        <taxon>Bacillati</taxon>
        <taxon>Actinomycetota</taxon>
        <taxon>Actinomycetes</taxon>
        <taxon>Micromonosporales</taxon>
        <taxon>Micromonosporaceae</taxon>
        <taxon>Actinoplanes</taxon>
    </lineage>
</organism>
<keyword evidence="5" id="KW-1185">Reference proteome</keyword>
<accession>A0A919TK84</accession>
<dbReference type="SUPFAM" id="SSF55729">
    <property type="entry name" value="Acyl-CoA N-acyltransferases (Nat)"/>
    <property type="match status" value="1"/>
</dbReference>
<evidence type="ECO:0000313" key="4">
    <source>
        <dbReference type="EMBL" id="GIF04945.1"/>
    </source>
</evidence>
<evidence type="ECO:0000259" key="3">
    <source>
        <dbReference type="PROSITE" id="PS51186"/>
    </source>
</evidence>
<protein>
    <recommendedName>
        <fullName evidence="3">N-acetyltransferase domain-containing protein</fullName>
    </recommendedName>
</protein>
<dbReference type="InterPro" id="IPR000182">
    <property type="entry name" value="GNAT_dom"/>
</dbReference>
<dbReference type="GO" id="GO:0016747">
    <property type="term" value="F:acyltransferase activity, transferring groups other than amino-acyl groups"/>
    <property type="evidence" value="ECO:0007669"/>
    <property type="project" value="InterPro"/>
</dbReference>
<dbReference type="Gene3D" id="3.40.630.30">
    <property type="match status" value="1"/>
</dbReference>
<comment type="caution">
    <text evidence="4">The sequence shown here is derived from an EMBL/GenBank/DDBJ whole genome shotgun (WGS) entry which is preliminary data.</text>
</comment>
<proteinExistence type="predicted"/>